<dbReference type="RefSeq" id="XP_005535903.1">
    <property type="nucleotide sequence ID" value="XM_005535846.1"/>
</dbReference>
<feature type="compositionally biased region" description="Basic residues" evidence="7">
    <location>
        <begin position="248"/>
        <end position="257"/>
    </location>
</feature>
<keyword evidence="3" id="KW-0678">Repressor</keyword>
<dbReference type="Proteomes" id="UP000007014">
    <property type="component" value="Chromosome 7"/>
</dbReference>
<reference evidence="9 10" key="1">
    <citation type="journal article" date="2004" name="Nature">
        <title>Genome sequence of the ultrasmall unicellular red alga Cyanidioschyzon merolae 10D.</title>
        <authorList>
            <person name="Matsuzaki M."/>
            <person name="Misumi O."/>
            <person name="Shin-i T."/>
            <person name="Maruyama S."/>
            <person name="Takahara M."/>
            <person name="Miyagishima S."/>
            <person name="Mori T."/>
            <person name="Nishida K."/>
            <person name="Yagisawa F."/>
            <person name="Nishida K."/>
            <person name="Yoshida Y."/>
            <person name="Nishimura Y."/>
            <person name="Nakao S."/>
            <person name="Kobayashi T."/>
            <person name="Momoyama Y."/>
            <person name="Higashiyama T."/>
            <person name="Minoda A."/>
            <person name="Sano M."/>
            <person name="Nomoto H."/>
            <person name="Oishi K."/>
            <person name="Hayashi H."/>
            <person name="Ohta F."/>
            <person name="Nishizaka S."/>
            <person name="Haga S."/>
            <person name="Miura S."/>
            <person name="Morishita T."/>
            <person name="Kabeya Y."/>
            <person name="Terasawa K."/>
            <person name="Suzuki Y."/>
            <person name="Ishii Y."/>
            <person name="Asakawa S."/>
            <person name="Takano H."/>
            <person name="Ohta N."/>
            <person name="Kuroiwa H."/>
            <person name="Tanaka K."/>
            <person name="Shimizu N."/>
            <person name="Sugano S."/>
            <person name="Sato N."/>
            <person name="Nozaki H."/>
            <person name="Ogasawara N."/>
            <person name="Kohara Y."/>
            <person name="Kuroiwa T."/>
        </authorList>
    </citation>
    <scope>NUCLEOTIDE SEQUENCE [LARGE SCALE GENOMIC DNA]</scope>
    <source>
        <strain evidence="9 10">10D</strain>
    </source>
</reference>
<dbReference type="GO" id="GO:0003712">
    <property type="term" value="F:transcription coregulator activity"/>
    <property type="evidence" value="ECO:0007669"/>
    <property type="project" value="TreeGrafter"/>
</dbReference>
<name>M1VBE1_CYAM1</name>
<evidence type="ECO:0000256" key="5">
    <source>
        <dbReference type="ARBA" id="ARBA00023163"/>
    </source>
</evidence>
<dbReference type="KEGG" id="cme:CYME_CMG099C"/>
<evidence type="ECO:0000313" key="10">
    <source>
        <dbReference type="Proteomes" id="UP000007014"/>
    </source>
</evidence>
<comment type="similarity">
    <text evidence="2">Belongs to the SAP30 family.</text>
</comment>
<dbReference type="Gramene" id="CMG099CT">
    <property type="protein sequence ID" value="CMG099CT"/>
    <property type="gene ID" value="CMG099C"/>
</dbReference>
<accession>M1VBE1</accession>
<feature type="region of interest" description="Disordered" evidence="7">
    <location>
        <begin position="248"/>
        <end position="280"/>
    </location>
</feature>
<dbReference type="PANTHER" id="PTHR13286:SF6">
    <property type="entry name" value="HISTONE DEACETYLASE COMPLEX SUBUNIT SAP30L-RELATED"/>
    <property type="match status" value="1"/>
</dbReference>
<dbReference type="AlphaFoldDB" id="M1VBE1"/>
<feature type="compositionally biased region" description="Basic and acidic residues" evidence="7">
    <location>
        <begin position="138"/>
        <end position="149"/>
    </location>
</feature>
<dbReference type="Gene3D" id="6.10.160.20">
    <property type="match status" value="1"/>
</dbReference>
<dbReference type="OrthoDB" id="2721at2759"/>
<dbReference type="EMBL" id="AP006489">
    <property type="protein sequence ID" value="BAM79617.1"/>
    <property type="molecule type" value="Genomic_DNA"/>
</dbReference>
<keyword evidence="10" id="KW-1185">Reference proteome</keyword>
<evidence type="ECO:0000256" key="3">
    <source>
        <dbReference type="ARBA" id="ARBA00022491"/>
    </source>
</evidence>
<organism evidence="9 10">
    <name type="scientific">Cyanidioschyzon merolae (strain NIES-3377 / 10D)</name>
    <name type="common">Unicellular red alga</name>
    <dbReference type="NCBI Taxonomy" id="280699"/>
    <lineage>
        <taxon>Eukaryota</taxon>
        <taxon>Rhodophyta</taxon>
        <taxon>Bangiophyceae</taxon>
        <taxon>Cyanidiales</taxon>
        <taxon>Cyanidiaceae</taxon>
        <taxon>Cyanidioschyzon</taxon>
    </lineage>
</organism>
<protein>
    <recommendedName>
        <fullName evidence="8">Histone deacetylase complex subunit SAP30 Sin3 binding domain-containing protein</fullName>
    </recommendedName>
</protein>
<evidence type="ECO:0000256" key="6">
    <source>
        <dbReference type="ARBA" id="ARBA00023242"/>
    </source>
</evidence>
<feature type="region of interest" description="Disordered" evidence="7">
    <location>
        <begin position="38"/>
        <end position="59"/>
    </location>
</feature>
<feature type="domain" description="Histone deacetylase complex subunit SAP30 Sin3 binding" evidence="8">
    <location>
        <begin position="389"/>
        <end position="439"/>
    </location>
</feature>
<keyword evidence="5" id="KW-0804">Transcription</keyword>
<keyword evidence="4" id="KW-0805">Transcription regulation</keyword>
<evidence type="ECO:0000259" key="8">
    <source>
        <dbReference type="Pfam" id="PF13867"/>
    </source>
</evidence>
<dbReference type="HOGENOM" id="CLU_569073_0_0_1"/>
<dbReference type="PANTHER" id="PTHR13286">
    <property type="entry name" value="SAP30"/>
    <property type="match status" value="1"/>
</dbReference>
<dbReference type="InterPro" id="IPR025718">
    <property type="entry name" value="SAP30_Sin3-bd"/>
</dbReference>
<evidence type="ECO:0000256" key="7">
    <source>
        <dbReference type="SAM" id="MobiDB-lite"/>
    </source>
</evidence>
<evidence type="ECO:0000256" key="1">
    <source>
        <dbReference type="ARBA" id="ARBA00004123"/>
    </source>
</evidence>
<gene>
    <name evidence="9" type="ORF">CYME_CMG099C</name>
</gene>
<dbReference type="eggNOG" id="ENOG502QSKD">
    <property type="taxonomic scope" value="Eukaryota"/>
</dbReference>
<dbReference type="GO" id="GO:0000118">
    <property type="term" value="C:histone deacetylase complex"/>
    <property type="evidence" value="ECO:0007669"/>
    <property type="project" value="TreeGrafter"/>
</dbReference>
<evidence type="ECO:0000256" key="4">
    <source>
        <dbReference type="ARBA" id="ARBA00023015"/>
    </source>
</evidence>
<dbReference type="InterPro" id="IPR038291">
    <property type="entry name" value="SAP30_C_sf"/>
</dbReference>
<proteinExistence type="inferred from homology"/>
<evidence type="ECO:0000256" key="2">
    <source>
        <dbReference type="ARBA" id="ARBA00006283"/>
    </source>
</evidence>
<dbReference type="Pfam" id="PF13867">
    <property type="entry name" value="SAP30_Sin3_bdg"/>
    <property type="match status" value="1"/>
</dbReference>
<evidence type="ECO:0000313" key="9">
    <source>
        <dbReference type="EMBL" id="BAM79617.1"/>
    </source>
</evidence>
<reference evidence="9 10" key="2">
    <citation type="journal article" date="2007" name="BMC Biol.">
        <title>A 100%-complete sequence reveals unusually simple genomic features in the hot-spring red alga Cyanidioschyzon merolae.</title>
        <authorList>
            <person name="Nozaki H."/>
            <person name="Takano H."/>
            <person name="Misumi O."/>
            <person name="Terasawa K."/>
            <person name="Matsuzaki M."/>
            <person name="Maruyama S."/>
            <person name="Nishida K."/>
            <person name="Yagisawa F."/>
            <person name="Yoshida Y."/>
            <person name="Fujiwara T."/>
            <person name="Takio S."/>
            <person name="Tamura K."/>
            <person name="Chung S.J."/>
            <person name="Nakamura S."/>
            <person name="Kuroiwa H."/>
            <person name="Tanaka K."/>
            <person name="Sato N."/>
            <person name="Kuroiwa T."/>
        </authorList>
    </citation>
    <scope>NUCLEOTIDE SEQUENCE [LARGE SCALE GENOMIC DNA]</scope>
    <source>
        <strain evidence="9 10">10D</strain>
    </source>
</reference>
<keyword evidence="6" id="KW-0539">Nucleus</keyword>
<feature type="region of interest" description="Disordered" evidence="7">
    <location>
        <begin position="447"/>
        <end position="480"/>
    </location>
</feature>
<sequence length="480" mass="52274">MSVLDDTAVVYRPQRGPPSYFTLHPECNGRMEIMSSGGTLEERKSPNTNCASARRRERAGAAPVLRETMTSTRPVTSEETMKHAEDTFVTDFGTAAPKALQDVEKQEQTTPSVAAEARLDAEAHSRCLAGASARLLQRNETDTQTHDSGLEGIDCPKSPEKTYALPSEKPDPDDALLPQGTRVRIIGNNRTKPKWIGLEGSIESGAPIGGWHVICLDDGRRIRVQRNAIQAIDIPTGAVFVETAPGLKLKRERSRPRTGRDPLDTNPSSPTFSAVTPNHGLHCSPMTKPLLGSPVLNRAKLSWTSPEDLTSCAPPMPSAQHGEHWRYGTEPSQQVQRPEVLGPGAAVSRQDWPPAEAATLMRCPESPGADSLEFHPNAGGSLGVTISRLNAKALRRYSKRFGLPLRSDVSRAQLVHEVQSHFTHLEVDEAAAIRDFLLTLHKGGNYRDQQKLGPTLTPTKRTRPDAKRCVNHGGGDAPAR</sequence>
<dbReference type="GeneID" id="16993247"/>
<dbReference type="InterPro" id="IPR024145">
    <property type="entry name" value="His_deAcase_SAP30/SAP30L"/>
</dbReference>
<feature type="compositionally biased region" description="Polar residues" evidence="7">
    <location>
        <begin position="265"/>
        <end position="276"/>
    </location>
</feature>
<feature type="region of interest" description="Disordered" evidence="7">
    <location>
        <begin position="138"/>
        <end position="179"/>
    </location>
</feature>
<comment type="subcellular location">
    <subcellularLocation>
        <location evidence="1">Nucleus</location>
    </subcellularLocation>
</comment>
<dbReference type="GO" id="GO:0006355">
    <property type="term" value="P:regulation of DNA-templated transcription"/>
    <property type="evidence" value="ECO:0007669"/>
    <property type="project" value="TreeGrafter"/>
</dbReference>